<keyword evidence="1" id="KW-0472">Membrane</keyword>
<dbReference type="STRING" id="1238425.J07HQW2_03615"/>
<name>U1N2M2_9EURY</name>
<reference evidence="3 4" key="1">
    <citation type="journal article" date="2013" name="PLoS ONE">
        <title>Assembly-driven community genomics of a hypersaline microbial ecosystem.</title>
        <authorList>
            <person name="Podell S."/>
            <person name="Ugalde J.A."/>
            <person name="Narasingarao P."/>
            <person name="Banfield J.F."/>
            <person name="Heidelberg K.B."/>
            <person name="Allen E.E."/>
        </authorList>
    </citation>
    <scope>NUCLEOTIDE SEQUENCE [LARGE SCALE GENOMIC DNA]</scope>
    <source>
        <strain evidence="4">J07HQW2</strain>
    </source>
</reference>
<proteinExistence type="predicted"/>
<feature type="transmembrane region" description="Helical" evidence="1">
    <location>
        <begin position="21"/>
        <end position="42"/>
    </location>
</feature>
<accession>U1N2M2</accession>
<dbReference type="Pfam" id="PF03703">
    <property type="entry name" value="bPH_2"/>
    <property type="match status" value="1"/>
</dbReference>
<evidence type="ECO:0000313" key="4">
    <source>
        <dbReference type="Proteomes" id="UP000030710"/>
    </source>
</evidence>
<evidence type="ECO:0000313" key="3">
    <source>
        <dbReference type="EMBL" id="ERG97129.1"/>
    </source>
</evidence>
<gene>
    <name evidence="3" type="ORF">J07HQW2_03615</name>
</gene>
<dbReference type="InterPro" id="IPR005182">
    <property type="entry name" value="YdbS-like_PH"/>
</dbReference>
<feature type="transmembrane region" description="Helical" evidence="1">
    <location>
        <begin position="48"/>
        <end position="65"/>
    </location>
</feature>
<protein>
    <submittedName>
        <fullName evidence="3">Putative membrane protein</fullName>
    </submittedName>
</protein>
<keyword evidence="1" id="KW-0812">Transmembrane</keyword>
<keyword evidence="1" id="KW-1133">Transmembrane helix</keyword>
<feature type="domain" description="YdbS-like PH" evidence="2">
    <location>
        <begin position="69"/>
        <end position="143"/>
    </location>
</feature>
<sequence>MSDKWRFLFDDERIVWQGSPRFSAAADSIGIGVSIVIFALVMAVIVDIRLVLSGMLGIGVIIWAIRRVQQTEYIVTTRAIWLKRGVINKTVRRIELSKVQNTAYSQPVTGSLFGYGTVTIEVAGGGDLQFRRIDNPEVARETITNRIGNTSERIPGSNDQWRSVLQLVREIRVAVE</sequence>
<dbReference type="HOGENOM" id="CLU_093716_1_1_2"/>
<dbReference type="eggNOG" id="arCOG04619">
    <property type="taxonomic scope" value="Archaea"/>
</dbReference>
<dbReference type="EMBL" id="KE356561">
    <property type="protein sequence ID" value="ERG97129.1"/>
    <property type="molecule type" value="Genomic_DNA"/>
</dbReference>
<organism evidence="3 4">
    <name type="scientific">Haloquadratum walsbyi J07HQW2</name>
    <dbReference type="NCBI Taxonomy" id="1238425"/>
    <lineage>
        <taxon>Archaea</taxon>
        <taxon>Methanobacteriati</taxon>
        <taxon>Methanobacteriota</taxon>
        <taxon>Stenosarchaea group</taxon>
        <taxon>Halobacteria</taxon>
        <taxon>Halobacteriales</taxon>
        <taxon>Haloferacaceae</taxon>
        <taxon>Haloquadratum</taxon>
    </lineage>
</organism>
<evidence type="ECO:0000259" key="2">
    <source>
        <dbReference type="Pfam" id="PF03703"/>
    </source>
</evidence>
<dbReference type="AlphaFoldDB" id="U1N2M2"/>
<dbReference type="RefSeq" id="WP_021056591.1">
    <property type="nucleotide sequence ID" value="NZ_KE356561.1"/>
</dbReference>
<evidence type="ECO:0000256" key="1">
    <source>
        <dbReference type="SAM" id="Phobius"/>
    </source>
</evidence>
<dbReference type="PANTHER" id="PTHR37938">
    <property type="entry name" value="BLL0215 PROTEIN"/>
    <property type="match status" value="1"/>
</dbReference>
<dbReference type="PANTHER" id="PTHR37938:SF1">
    <property type="entry name" value="BLL0215 PROTEIN"/>
    <property type="match status" value="1"/>
</dbReference>
<dbReference type="Proteomes" id="UP000030710">
    <property type="component" value="Unassembled WGS sequence"/>
</dbReference>